<evidence type="ECO:0000313" key="2">
    <source>
        <dbReference type="EMBL" id="TFK56815.1"/>
    </source>
</evidence>
<gene>
    <name evidence="2" type="ORF">OE88DRAFT_1650288</name>
</gene>
<keyword evidence="1" id="KW-0472">Membrane</keyword>
<reference evidence="2 3" key="1">
    <citation type="journal article" date="2019" name="Nat. Ecol. Evol.">
        <title>Megaphylogeny resolves global patterns of mushroom evolution.</title>
        <authorList>
            <person name="Varga T."/>
            <person name="Krizsan K."/>
            <person name="Foldi C."/>
            <person name="Dima B."/>
            <person name="Sanchez-Garcia M."/>
            <person name="Sanchez-Ramirez S."/>
            <person name="Szollosi G.J."/>
            <person name="Szarkandi J.G."/>
            <person name="Papp V."/>
            <person name="Albert L."/>
            <person name="Andreopoulos W."/>
            <person name="Angelini C."/>
            <person name="Antonin V."/>
            <person name="Barry K.W."/>
            <person name="Bougher N.L."/>
            <person name="Buchanan P."/>
            <person name="Buyck B."/>
            <person name="Bense V."/>
            <person name="Catcheside P."/>
            <person name="Chovatia M."/>
            <person name="Cooper J."/>
            <person name="Damon W."/>
            <person name="Desjardin D."/>
            <person name="Finy P."/>
            <person name="Geml J."/>
            <person name="Haridas S."/>
            <person name="Hughes K."/>
            <person name="Justo A."/>
            <person name="Karasinski D."/>
            <person name="Kautmanova I."/>
            <person name="Kiss B."/>
            <person name="Kocsube S."/>
            <person name="Kotiranta H."/>
            <person name="LaButti K.M."/>
            <person name="Lechner B.E."/>
            <person name="Liimatainen K."/>
            <person name="Lipzen A."/>
            <person name="Lukacs Z."/>
            <person name="Mihaltcheva S."/>
            <person name="Morgado L.N."/>
            <person name="Niskanen T."/>
            <person name="Noordeloos M.E."/>
            <person name="Ohm R.A."/>
            <person name="Ortiz-Santana B."/>
            <person name="Ovrebo C."/>
            <person name="Racz N."/>
            <person name="Riley R."/>
            <person name="Savchenko A."/>
            <person name="Shiryaev A."/>
            <person name="Soop K."/>
            <person name="Spirin V."/>
            <person name="Szebenyi C."/>
            <person name="Tomsovsky M."/>
            <person name="Tulloss R.E."/>
            <person name="Uehling J."/>
            <person name="Grigoriev I.V."/>
            <person name="Vagvolgyi C."/>
            <person name="Papp T."/>
            <person name="Martin F.M."/>
            <person name="Miettinen O."/>
            <person name="Hibbett D.S."/>
            <person name="Nagy L.G."/>
        </authorList>
    </citation>
    <scope>NUCLEOTIDE SEQUENCE [LARGE SCALE GENOMIC DNA]</scope>
    <source>
        <strain evidence="2 3">OMC1185</strain>
    </source>
</reference>
<keyword evidence="1" id="KW-1133">Transmembrane helix</keyword>
<sequence>MPSKYPMDYGACARPDILVILVFYLSSLLTWIIVLPSVHTLTEVLARMRSRRSRSPKPNDSTMARIHGDRAIRGLSPEHMVSAASANYLLVLRPDTVQLFSSRKCLSVSADHAYGPVRGIGDLYAQVEDSRAAIPPHSDVFLR</sequence>
<feature type="transmembrane region" description="Helical" evidence="1">
    <location>
        <begin position="20"/>
        <end position="46"/>
    </location>
</feature>
<evidence type="ECO:0000256" key="1">
    <source>
        <dbReference type="SAM" id="Phobius"/>
    </source>
</evidence>
<proteinExistence type="predicted"/>
<dbReference type="EMBL" id="ML213503">
    <property type="protein sequence ID" value="TFK56815.1"/>
    <property type="molecule type" value="Genomic_DNA"/>
</dbReference>
<keyword evidence="3" id="KW-1185">Reference proteome</keyword>
<accession>A0A5C3NJ01</accession>
<evidence type="ECO:0000313" key="3">
    <source>
        <dbReference type="Proteomes" id="UP000305948"/>
    </source>
</evidence>
<dbReference type="Proteomes" id="UP000305948">
    <property type="component" value="Unassembled WGS sequence"/>
</dbReference>
<organism evidence="2 3">
    <name type="scientific">Heliocybe sulcata</name>
    <dbReference type="NCBI Taxonomy" id="5364"/>
    <lineage>
        <taxon>Eukaryota</taxon>
        <taxon>Fungi</taxon>
        <taxon>Dikarya</taxon>
        <taxon>Basidiomycota</taxon>
        <taxon>Agaricomycotina</taxon>
        <taxon>Agaricomycetes</taxon>
        <taxon>Gloeophyllales</taxon>
        <taxon>Gloeophyllaceae</taxon>
        <taxon>Heliocybe</taxon>
    </lineage>
</organism>
<keyword evidence="1" id="KW-0812">Transmembrane</keyword>
<protein>
    <submittedName>
        <fullName evidence="2">Uncharacterized protein</fullName>
    </submittedName>
</protein>
<dbReference type="AlphaFoldDB" id="A0A5C3NJ01"/>
<name>A0A5C3NJ01_9AGAM</name>